<evidence type="ECO:0000313" key="4">
    <source>
        <dbReference type="EMBL" id="KAF5827272.1"/>
    </source>
</evidence>
<proteinExistence type="predicted"/>
<dbReference type="EMBL" id="MU070543">
    <property type="protein sequence ID" value="KAF5827272.1"/>
    <property type="molecule type" value="Genomic_DNA"/>
</dbReference>
<dbReference type="Pfam" id="PF00636">
    <property type="entry name" value="Ribonuclease_3"/>
    <property type="match status" value="1"/>
</dbReference>
<dbReference type="CDD" id="cd00593">
    <property type="entry name" value="RIBOc"/>
    <property type="match status" value="1"/>
</dbReference>
<protein>
    <submittedName>
        <fullName evidence="4">Ribonuclease III domain-containing protein</fullName>
    </submittedName>
</protein>
<evidence type="ECO:0000256" key="2">
    <source>
        <dbReference type="SAM" id="MobiDB-lite"/>
    </source>
</evidence>
<dbReference type="Proteomes" id="UP000815325">
    <property type="component" value="Unassembled WGS sequence"/>
</dbReference>
<comment type="caution">
    <text evidence="4">The sequence shown here is derived from an EMBL/GenBank/DDBJ whole genome shotgun (WGS) entry which is preliminary data.</text>
</comment>
<reference evidence="4" key="1">
    <citation type="submission" date="2017-08" db="EMBL/GenBank/DDBJ databases">
        <authorList>
            <person name="Polle J.E."/>
            <person name="Barry K."/>
            <person name="Cushman J."/>
            <person name="Schmutz J."/>
            <person name="Tran D."/>
            <person name="Hathwaick L.T."/>
            <person name="Yim W.C."/>
            <person name="Jenkins J."/>
            <person name="Mckie-Krisberg Z.M."/>
            <person name="Prochnik S."/>
            <person name="Lindquist E."/>
            <person name="Dockter R.B."/>
            <person name="Adam C."/>
            <person name="Molina H."/>
            <person name="Bunkerborg J."/>
            <person name="Jin E."/>
            <person name="Buchheim M."/>
            <person name="Magnuson J."/>
        </authorList>
    </citation>
    <scope>NUCLEOTIDE SEQUENCE</scope>
    <source>
        <strain evidence="4">CCAP 19/18</strain>
    </source>
</reference>
<keyword evidence="1" id="KW-0694">RNA-binding</keyword>
<accession>A0ABQ7FY58</accession>
<evidence type="ECO:0000313" key="5">
    <source>
        <dbReference type="Proteomes" id="UP000815325"/>
    </source>
</evidence>
<evidence type="ECO:0000259" key="3">
    <source>
        <dbReference type="PROSITE" id="PS50142"/>
    </source>
</evidence>
<dbReference type="InterPro" id="IPR036389">
    <property type="entry name" value="RNase_III_sf"/>
</dbReference>
<dbReference type="InterPro" id="IPR000999">
    <property type="entry name" value="RNase_III_dom"/>
</dbReference>
<dbReference type="SMART" id="SM00535">
    <property type="entry name" value="RIBOc"/>
    <property type="match status" value="1"/>
</dbReference>
<name>A0ABQ7FY58_DUNSA</name>
<dbReference type="PROSITE" id="PS50142">
    <property type="entry name" value="RNASE_3_2"/>
    <property type="match status" value="1"/>
</dbReference>
<keyword evidence="5" id="KW-1185">Reference proteome</keyword>
<evidence type="ECO:0000256" key="1">
    <source>
        <dbReference type="ARBA" id="ARBA00022884"/>
    </source>
</evidence>
<feature type="compositionally biased region" description="Polar residues" evidence="2">
    <location>
        <begin position="219"/>
        <end position="228"/>
    </location>
</feature>
<dbReference type="PANTHER" id="PTHR11207:SF0">
    <property type="entry name" value="RIBONUCLEASE 3"/>
    <property type="match status" value="1"/>
</dbReference>
<feature type="region of interest" description="Disordered" evidence="2">
    <location>
        <begin position="196"/>
        <end position="245"/>
    </location>
</feature>
<dbReference type="SUPFAM" id="SSF69065">
    <property type="entry name" value="RNase III domain-like"/>
    <property type="match status" value="1"/>
</dbReference>
<organism evidence="4 5">
    <name type="scientific">Dunaliella salina</name>
    <name type="common">Green alga</name>
    <name type="synonym">Protococcus salinus</name>
    <dbReference type="NCBI Taxonomy" id="3046"/>
    <lineage>
        <taxon>Eukaryota</taxon>
        <taxon>Viridiplantae</taxon>
        <taxon>Chlorophyta</taxon>
        <taxon>core chlorophytes</taxon>
        <taxon>Chlorophyceae</taxon>
        <taxon>CS clade</taxon>
        <taxon>Chlamydomonadales</taxon>
        <taxon>Dunaliellaceae</taxon>
        <taxon>Dunaliella</taxon>
    </lineage>
</organism>
<dbReference type="PANTHER" id="PTHR11207">
    <property type="entry name" value="RIBONUCLEASE III"/>
    <property type="match status" value="1"/>
</dbReference>
<gene>
    <name evidence="4" type="ORF">DUNSADRAFT_1010</name>
</gene>
<feature type="domain" description="RNase III" evidence="3">
    <location>
        <begin position="49"/>
        <end position="173"/>
    </location>
</feature>
<sequence length="357" mass="39229">MHLMGRVFTSAFLRMRSPLPVTVATPSAAQRHLSMHSDALNPTNQEIDKQTLEEILGGAGPLQHQDVFFKALAHASWRPEEKRTKRLSWLGDRILEGVVAEALFNAHRDADEGLLTQRKVQFISNSNLSDLLSRVGLDKYIQVADNVKAKICREKLKSDVFEAFVAAIFINAGGGGAGHDAARKWVTPLMYSQGLPGQPVGASGSRGSGVGGMEHQHGPHNSTSQAPSNHLAGDAPPAENKPDVHEVGRRFDVALAIQKERYAQMLETADKVKQVASELSKLEEAVGRFEACSLSQEDRDLLGSHLISPSLAKLCKELLKRHLKASEARGLWEKVKKDEKQAYMEYDRMQACLVAKT</sequence>
<dbReference type="Gene3D" id="1.10.1520.10">
    <property type="entry name" value="Ribonuclease III domain"/>
    <property type="match status" value="1"/>
</dbReference>